<dbReference type="PANTHER" id="PTHR43020">
    <property type="entry name" value="CDK5 REGULATORY SUBUNIT-ASSOCIATED PROTEIN 1"/>
    <property type="match status" value="1"/>
</dbReference>
<dbReference type="Pfam" id="PF00919">
    <property type="entry name" value="UPF0004"/>
    <property type="match status" value="1"/>
</dbReference>
<dbReference type="InterPro" id="IPR023404">
    <property type="entry name" value="rSAM_horseshoe"/>
</dbReference>
<dbReference type="PROSITE" id="PS51449">
    <property type="entry name" value="MTTASE_N"/>
    <property type="match status" value="1"/>
</dbReference>
<evidence type="ECO:0000313" key="3">
    <source>
        <dbReference type="EMBL" id="OSX81047.1"/>
    </source>
</evidence>
<evidence type="ECO:0000313" key="4">
    <source>
        <dbReference type="Proteomes" id="UP000218209"/>
    </source>
</evidence>
<dbReference type="InterPro" id="IPR038135">
    <property type="entry name" value="Methylthiotransferase_N_sf"/>
</dbReference>
<dbReference type="GO" id="GO:0046872">
    <property type="term" value="F:metal ion binding"/>
    <property type="evidence" value="ECO:0007669"/>
    <property type="project" value="UniProtKB-KW"/>
</dbReference>
<sequence>MNEANSERMAAELESAGYAPVDDVQKAAVVVWNTSSIRDHAEQKVYSALGRHAARRTLVVAGCVAQQEGSKFLRRVPKFDLILGPQYANRLGELLEDVRTNGVQVVATEPVHVREDLTKPRRGSGTTAWVNVIYGCLERALSAQCIVQMVLLCQNVDAYGRNLLPRTNLTALFEAILDVPGILRYRFTISHPRYKTECLIRNVAALPTFANHFHLPFPAGDNTVLRRISHDYTFERYERIVRLIRQGMPDAFVTAVPIVAFPGGKEEQFEKTLALMQRLTLDTVHTAAYSARPNTPAGVWEDQLAEAVKEDRLTCINRQVTRDAPKASERRVGTISAVLVEGPNPLVQGEGCGRNAQNTMVYFEDDAAECAARIVSLHQSESPVLPPPPRGPSASQSSFE</sequence>
<dbReference type="EMBL" id="KV918766">
    <property type="protein sequence ID" value="OSX81047.1"/>
    <property type="molecule type" value="Genomic_DNA"/>
</dbReference>
<dbReference type="InterPro" id="IPR013848">
    <property type="entry name" value="Methylthiotransferase_N"/>
</dbReference>
<dbReference type="Gene3D" id="3.80.30.20">
    <property type="entry name" value="tm_1862 like domain"/>
    <property type="match status" value="1"/>
</dbReference>
<dbReference type="AlphaFoldDB" id="A0A1X6PJL6"/>
<dbReference type="PANTHER" id="PTHR43020:SF2">
    <property type="entry name" value="MITOCHONDRIAL TRNA METHYLTHIOTRANSFERASE CDK5RAP1"/>
    <property type="match status" value="1"/>
</dbReference>
<reference evidence="3 4" key="1">
    <citation type="submission" date="2017-03" db="EMBL/GenBank/DDBJ databases">
        <title>WGS assembly of Porphyra umbilicalis.</title>
        <authorList>
            <person name="Brawley S.H."/>
            <person name="Blouin N.A."/>
            <person name="Ficko-Blean E."/>
            <person name="Wheeler G.L."/>
            <person name="Lohr M."/>
            <person name="Goodson H.V."/>
            <person name="Jenkins J.W."/>
            <person name="Blaby-Haas C.E."/>
            <person name="Helliwell K.E."/>
            <person name="Chan C."/>
            <person name="Marriage T."/>
            <person name="Bhattacharya D."/>
            <person name="Klein A.S."/>
            <person name="Badis Y."/>
            <person name="Brodie J."/>
            <person name="Cao Y."/>
            <person name="Collen J."/>
            <person name="Dittami S.M."/>
            <person name="Gachon C.M."/>
            <person name="Green B.R."/>
            <person name="Karpowicz S."/>
            <person name="Kim J.W."/>
            <person name="Kudahl U."/>
            <person name="Lin S."/>
            <person name="Michel G."/>
            <person name="Mittag M."/>
            <person name="Olson B.J."/>
            <person name="Pangilinan J."/>
            <person name="Peng Y."/>
            <person name="Qiu H."/>
            <person name="Shu S."/>
            <person name="Singer J.T."/>
            <person name="Smith A.G."/>
            <person name="Sprecher B.N."/>
            <person name="Wagner V."/>
            <person name="Wang W."/>
            <person name="Wang Z.-Y."/>
            <person name="Yan J."/>
            <person name="Yarish C."/>
            <person name="Zoeuner-Riek S."/>
            <person name="Zhuang Y."/>
            <person name="Zou Y."/>
            <person name="Lindquist E.A."/>
            <person name="Grimwood J."/>
            <person name="Barry K."/>
            <person name="Rokhsar D.S."/>
            <person name="Schmutz J."/>
            <person name="Stiller J.W."/>
            <person name="Grossman A.R."/>
            <person name="Prochnik S.E."/>
        </authorList>
    </citation>
    <scope>NUCLEOTIDE SEQUENCE [LARGE SCALE GENOMIC DNA]</scope>
    <source>
        <strain evidence="3">4086291</strain>
    </source>
</reference>
<dbReference type="InterPro" id="IPR006638">
    <property type="entry name" value="Elp3/MiaA/NifB-like_rSAM"/>
</dbReference>
<dbReference type="SMART" id="SM00729">
    <property type="entry name" value="Elp3"/>
    <property type="match status" value="1"/>
</dbReference>
<protein>
    <recommendedName>
        <fullName evidence="2">MTTase N-terminal domain-containing protein</fullName>
    </recommendedName>
</protein>
<evidence type="ECO:0000259" key="2">
    <source>
        <dbReference type="PROSITE" id="PS51449"/>
    </source>
</evidence>
<organism evidence="3 4">
    <name type="scientific">Porphyra umbilicalis</name>
    <name type="common">Purple laver</name>
    <name type="synonym">Red alga</name>
    <dbReference type="NCBI Taxonomy" id="2786"/>
    <lineage>
        <taxon>Eukaryota</taxon>
        <taxon>Rhodophyta</taxon>
        <taxon>Bangiophyceae</taxon>
        <taxon>Bangiales</taxon>
        <taxon>Bangiaceae</taxon>
        <taxon>Porphyra</taxon>
    </lineage>
</organism>
<dbReference type="OrthoDB" id="2470at2759"/>
<feature type="domain" description="MTTase N-terminal" evidence="2">
    <location>
        <begin position="1"/>
        <end position="100"/>
    </location>
</feature>
<accession>A0A1X6PJL6</accession>
<dbReference type="GO" id="GO:0051539">
    <property type="term" value="F:4 iron, 4 sulfur cluster binding"/>
    <property type="evidence" value="ECO:0007669"/>
    <property type="project" value="UniProtKB-KW"/>
</dbReference>
<dbReference type="GO" id="GO:0035596">
    <property type="term" value="F:methylthiotransferase activity"/>
    <property type="evidence" value="ECO:0007669"/>
    <property type="project" value="InterPro"/>
</dbReference>
<proteinExistence type="predicted"/>
<keyword evidence="4" id="KW-1185">Reference proteome</keyword>
<gene>
    <name evidence="3" type="ORF">BU14_0027s0073</name>
</gene>
<dbReference type="Proteomes" id="UP000218209">
    <property type="component" value="Unassembled WGS sequence"/>
</dbReference>
<evidence type="ECO:0000256" key="1">
    <source>
        <dbReference type="SAM" id="MobiDB-lite"/>
    </source>
</evidence>
<feature type="region of interest" description="Disordered" evidence="1">
    <location>
        <begin position="379"/>
        <end position="400"/>
    </location>
</feature>
<dbReference type="GO" id="GO:0035600">
    <property type="term" value="P:tRNA methylthiolation"/>
    <property type="evidence" value="ECO:0007669"/>
    <property type="project" value="TreeGrafter"/>
</dbReference>
<dbReference type="SUPFAM" id="SSF102114">
    <property type="entry name" value="Radical SAM enzymes"/>
    <property type="match status" value="1"/>
</dbReference>
<name>A0A1X6PJL6_PORUM</name>
<dbReference type="Gene3D" id="3.40.50.12160">
    <property type="entry name" value="Methylthiotransferase, N-terminal domain"/>
    <property type="match status" value="1"/>
</dbReference>
<dbReference type="InterPro" id="IPR058240">
    <property type="entry name" value="rSAM_sf"/>
</dbReference>